<dbReference type="Pfam" id="PF00248">
    <property type="entry name" value="Aldo_ket_red"/>
    <property type="match status" value="1"/>
</dbReference>
<evidence type="ECO:0000259" key="4">
    <source>
        <dbReference type="Pfam" id="PF00248"/>
    </source>
</evidence>
<dbReference type="InterPro" id="IPR023210">
    <property type="entry name" value="NADP_OxRdtase_dom"/>
</dbReference>
<dbReference type="PANTHER" id="PTHR43150:SF2">
    <property type="entry name" value="HYPERKINETIC, ISOFORM M"/>
    <property type="match status" value="1"/>
</dbReference>
<feature type="domain" description="NADP-dependent oxidoreductase" evidence="4">
    <location>
        <begin position="28"/>
        <end position="337"/>
    </location>
</feature>
<keyword evidence="5" id="KW-0813">Transport</keyword>
<dbReference type="PRINTS" id="PR01577">
    <property type="entry name" value="KCNABCHANNEL"/>
</dbReference>
<dbReference type="InterPro" id="IPR005399">
    <property type="entry name" value="K_chnl_volt-dep_bsu_KCNAB-rel"/>
</dbReference>
<reference evidence="5" key="1">
    <citation type="submission" date="2014-08" db="EMBL/GenBank/DDBJ databases">
        <authorList>
            <person name="Sharma Rahul"/>
            <person name="Thines Marco"/>
        </authorList>
    </citation>
    <scope>NUCLEOTIDE SEQUENCE</scope>
</reference>
<comment type="similarity">
    <text evidence="1">Belongs to the shaker potassium channel beta subunit family.</text>
</comment>
<dbReference type="GO" id="GO:0016491">
    <property type="term" value="F:oxidoreductase activity"/>
    <property type="evidence" value="ECO:0007669"/>
    <property type="project" value="UniProtKB-KW"/>
</dbReference>
<dbReference type="CDD" id="cd19143">
    <property type="entry name" value="AKR_AKR6C1_2"/>
    <property type="match status" value="1"/>
</dbReference>
<dbReference type="PANTHER" id="PTHR43150">
    <property type="entry name" value="HYPERKINETIC, ISOFORM M"/>
    <property type="match status" value="1"/>
</dbReference>
<evidence type="ECO:0000256" key="3">
    <source>
        <dbReference type="ARBA" id="ARBA00023002"/>
    </source>
</evidence>
<protein>
    <submittedName>
        <fullName evidence="5">Voltage-gated potassium channel beta-2 subunit</fullName>
    </submittedName>
</protein>
<dbReference type="AlphaFoldDB" id="A0A0F7SL13"/>
<keyword evidence="5" id="KW-0407">Ion channel</keyword>
<keyword evidence="5" id="KW-0406">Ion transport</keyword>
<evidence type="ECO:0000313" key="5">
    <source>
        <dbReference type="EMBL" id="CDZ98144.1"/>
    </source>
</evidence>
<evidence type="ECO:0000256" key="1">
    <source>
        <dbReference type="ARBA" id="ARBA00006515"/>
    </source>
</evidence>
<dbReference type="Gene3D" id="3.20.20.100">
    <property type="entry name" value="NADP-dependent oxidoreductase domain"/>
    <property type="match status" value="1"/>
</dbReference>
<accession>A0A0F7SL13</accession>
<keyword evidence="2" id="KW-0521">NADP</keyword>
<proteinExistence type="inferred from homology"/>
<dbReference type="InterPro" id="IPR036812">
    <property type="entry name" value="NAD(P)_OxRdtase_dom_sf"/>
</dbReference>
<organism evidence="5">
    <name type="scientific">Phaffia rhodozyma</name>
    <name type="common">Yeast</name>
    <name type="synonym">Xanthophyllomyces dendrorhous</name>
    <dbReference type="NCBI Taxonomy" id="264483"/>
    <lineage>
        <taxon>Eukaryota</taxon>
        <taxon>Fungi</taxon>
        <taxon>Dikarya</taxon>
        <taxon>Basidiomycota</taxon>
        <taxon>Agaricomycotina</taxon>
        <taxon>Tremellomycetes</taxon>
        <taxon>Cystofilobasidiales</taxon>
        <taxon>Mrakiaceae</taxon>
        <taxon>Phaffia</taxon>
    </lineage>
</organism>
<dbReference type="GO" id="GO:0034220">
    <property type="term" value="P:monoatomic ion transmembrane transport"/>
    <property type="evidence" value="ECO:0007669"/>
    <property type="project" value="UniProtKB-KW"/>
</dbReference>
<name>A0A0F7SL13_PHARH</name>
<dbReference type="SUPFAM" id="SSF51430">
    <property type="entry name" value="NAD(P)-linked oxidoreductase"/>
    <property type="match status" value="1"/>
</dbReference>
<evidence type="ECO:0000256" key="2">
    <source>
        <dbReference type="ARBA" id="ARBA00022857"/>
    </source>
</evidence>
<sequence length="349" mass="38884">MSSSPSIEYDPKNMIFSRLGRSGLRVSRLSLGGWLTYGGAVKGDPVKDIIKTAFENGINFFDNAENYSNGQSEVEMGRVFKELGIRRSDIVVSSKVFSGVGRKGPNDRGLSRKHIIEGVDQSLKRLGLDYLDIVLAHRPDVTVPMEEIVRSFTYLINQGKAFYWGTSEWTALQLEEAFHVANKFGLIAPTVEQPQYSLLVRDKLEREFLPIFDRYGLGTMIWSPLSSGFLTGKYNDGIPENSRYATNPGEFQDTIAALKSPEGQAKIEKVKKLTKLAEEKLGCTVTHLSLAWTITNPNVSSCILGASKPEQVIDNLKALDVIPKLTPEILKEIDDIVQTKPVQFTMYGR</sequence>
<dbReference type="EMBL" id="LN483326">
    <property type="protein sequence ID" value="CDZ98144.1"/>
    <property type="molecule type" value="Genomic_DNA"/>
</dbReference>
<keyword evidence="3" id="KW-0560">Oxidoreductase</keyword>